<dbReference type="PROSITE" id="PS50048">
    <property type="entry name" value="ZN2_CY6_FUNGAL_2"/>
    <property type="match status" value="1"/>
</dbReference>
<feature type="region of interest" description="Disordered" evidence="5">
    <location>
        <begin position="182"/>
        <end position="219"/>
    </location>
</feature>
<evidence type="ECO:0000256" key="3">
    <source>
        <dbReference type="ARBA" id="ARBA00023163"/>
    </source>
</evidence>
<dbReference type="GO" id="GO:0000435">
    <property type="term" value="P:positive regulation of transcription from RNA polymerase II promoter by galactose"/>
    <property type="evidence" value="ECO:0007669"/>
    <property type="project" value="TreeGrafter"/>
</dbReference>
<evidence type="ECO:0000313" key="8">
    <source>
        <dbReference type="Proteomes" id="UP000001056"/>
    </source>
</evidence>
<dbReference type="SMART" id="SM00066">
    <property type="entry name" value="GAL4"/>
    <property type="match status" value="1"/>
</dbReference>
<dbReference type="InterPro" id="IPR001138">
    <property type="entry name" value="Zn2Cys6_DnaBD"/>
</dbReference>
<keyword evidence="8" id="KW-1185">Reference proteome</keyword>
<dbReference type="GO" id="GO:0005634">
    <property type="term" value="C:nucleus"/>
    <property type="evidence" value="ECO:0007669"/>
    <property type="project" value="TreeGrafter"/>
</dbReference>
<dbReference type="EMBL" id="CH408029">
    <property type="protein sequence ID" value="EAQ93296.1"/>
    <property type="molecule type" value="Genomic_DNA"/>
</dbReference>
<keyword evidence="2" id="KW-0805">Transcription regulation</keyword>
<feature type="region of interest" description="Disordered" evidence="5">
    <location>
        <begin position="1"/>
        <end position="32"/>
    </location>
</feature>
<keyword evidence="3" id="KW-0804">Transcription</keyword>
<accession>Q2HE23</accession>
<dbReference type="OrthoDB" id="2283488at2759"/>
<dbReference type="OMA" id="DWCRVHR"/>
<dbReference type="RefSeq" id="XP_001220752.1">
    <property type="nucleotide sequence ID" value="XM_001220751.1"/>
</dbReference>
<evidence type="ECO:0000256" key="2">
    <source>
        <dbReference type="ARBA" id="ARBA00023015"/>
    </source>
</evidence>
<dbReference type="InParanoid" id="Q2HE23"/>
<dbReference type="Proteomes" id="UP000001056">
    <property type="component" value="Unassembled WGS sequence"/>
</dbReference>
<keyword evidence="1" id="KW-0479">Metal-binding</keyword>
<evidence type="ECO:0000259" key="6">
    <source>
        <dbReference type="PROSITE" id="PS50048"/>
    </source>
</evidence>
<dbReference type="Pfam" id="PF04082">
    <property type="entry name" value="Fungal_trans"/>
    <property type="match status" value="1"/>
</dbReference>
<dbReference type="PANTHER" id="PTHR47424">
    <property type="entry name" value="REGULATORY PROTEIN GAL4"/>
    <property type="match status" value="1"/>
</dbReference>
<dbReference type="InterPro" id="IPR051127">
    <property type="entry name" value="Fungal_SecMet_Regulators"/>
</dbReference>
<dbReference type="PANTHER" id="PTHR47424:SF12">
    <property type="entry name" value="TRANSCRIPTION FACTOR ASQA"/>
    <property type="match status" value="1"/>
</dbReference>
<dbReference type="InterPro" id="IPR007219">
    <property type="entry name" value="XnlR_reg_dom"/>
</dbReference>
<proteinExistence type="predicted"/>
<dbReference type="PROSITE" id="PS00463">
    <property type="entry name" value="ZN2_CY6_FUNGAL_1"/>
    <property type="match status" value="1"/>
</dbReference>
<sequence>MFLTFGSTPQPESVDPQAHQQQQAPSRPKTKRAQVAQACDWCRVHRTKCDSSRPCQNCVLRGGPCKNTRSGEVRTLPHAFREIQRLTSRVRELETELAGYNAAGSTSGHSSGGNSALSAASVSAGSSETATTTPPSVAPRPSSSSRAERLDHDARQPTGDKLPKRQWEGVYASRTLWFNSASKSLPSPTSMPDREATASTGSKDGAQGQGQSSSGTPGEHLNAAQEEYFLNLFWQSHHCALQIVDEATFREHYRSLCLDPPPGNFRKPSALVDILVALCMQYGVAFIPQRAPAMARGGESNDIGPDDGTLAGWWHYQRCRAILESEVERPTLSTLQTLLFCVVYVCCASFQNTAHHLLAMAVRVGYTLGLHLEPPETMPWSERELRKRLWWTLFVNESKTCMKLGRPWSTAEAPTPCSLPADDHELALRSGSHTASITVDGSTVTWLTYTLQTVKLVLATRTVYAAFFDRCAEILGSIKSPRTLYDDPAALETAAEVLEGLLDRPGALRSWLRDLPAALKTQRVEEGVPLSADSSRLDIEIFAPVWLQRQRLLLELLYHTFMINLHRPFVAYPTPPLAPQSSASRSPPATPPPGPGPLATGHALTAARHGIAITTVIHQIVVEKDLLAGWLEAFQQQWNAAITMVGFLLAFPESPVAPQVRTALATAVGVFEAFGKHFAVGSSAANATRDLLSKIDLLRSVGTPGELQPFAQFQAAGPSQGAALGQLSAMGTEAQTAVFVPAAYGMNSTPSAGPDYSQPPAFMPDISDEEMAAAVRDMLAGTIDMVYSADSFPSMGGPFPGGAQMGWEGWPPGFY</sequence>
<dbReference type="CDD" id="cd12148">
    <property type="entry name" value="fungal_TF_MHR"/>
    <property type="match status" value="1"/>
</dbReference>
<evidence type="ECO:0000313" key="7">
    <source>
        <dbReference type="EMBL" id="EAQ93296.1"/>
    </source>
</evidence>
<evidence type="ECO:0000256" key="4">
    <source>
        <dbReference type="ARBA" id="ARBA00023242"/>
    </source>
</evidence>
<dbReference type="GO" id="GO:0006351">
    <property type="term" value="P:DNA-templated transcription"/>
    <property type="evidence" value="ECO:0007669"/>
    <property type="project" value="InterPro"/>
</dbReference>
<dbReference type="SUPFAM" id="SSF57701">
    <property type="entry name" value="Zn2/Cys6 DNA-binding domain"/>
    <property type="match status" value="1"/>
</dbReference>
<keyword evidence="4" id="KW-0539">Nucleus</keyword>
<dbReference type="CDD" id="cd00067">
    <property type="entry name" value="GAL4"/>
    <property type="match status" value="1"/>
</dbReference>
<dbReference type="AlphaFoldDB" id="Q2HE23"/>
<evidence type="ECO:0000256" key="5">
    <source>
        <dbReference type="SAM" id="MobiDB-lite"/>
    </source>
</evidence>
<dbReference type="HOGENOM" id="CLU_016509_0_0_1"/>
<dbReference type="eggNOG" id="ENOG502SIGA">
    <property type="taxonomic scope" value="Eukaryota"/>
</dbReference>
<feature type="region of interest" description="Disordered" evidence="5">
    <location>
        <begin position="102"/>
        <end position="166"/>
    </location>
</feature>
<dbReference type="GO" id="GO:0000981">
    <property type="term" value="F:DNA-binding transcription factor activity, RNA polymerase II-specific"/>
    <property type="evidence" value="ECO:0007669"/>
    <property type="project" value="InterPro"/>
</dbReference>
<dbReference type="SMART" id="SM00906">
    <property type="entry name" value="Fungal_trans"/>
    <property type="match status" value="1"/>
</dbReference>
<reference evidence="8" key="1">
    <citation type="journal article" date="2015" name="Genome Announc.">
        <title>Draft genome sequence of the cellulolytic fungus Chaetomium globosum.</title>
        <authorList>
            <person name="Cuomo C.A."/>
            <person name="Untereiner W.A."/>
            <person name="Ma L.-J."/>
            <person name="Grabherr M."/>
            <person name="Birren B.W."/>
        </authorList>
    </citation>
    <scope>NUCLEOTIDE SEQUENCE [LARGE SCALE GENOMIC DNA]</scope>
    <source>
        <strain evidence="8">ATCC 6205 / CBS 148.51 / DSM 1962 / NBRC 6347 / NRRL 1970</strain>
    </source>
</reference>
<protein>
    <recommendedName>
        <fullName evidence="6">Zn(2)-C6 fungal-type domain-containing protein</fullName>
    </recommendedName>
</protein>
<dbReference type="GO" id="GO:0000978">
    <property type="term" value="F:RNA polymerase II cis-regulatory region sequence-specific DNA binding"/>
    <property type="evidence" value="ECO:0007669"/>
    <property type="project" value="TreeGrafter"/>
</dbReference>
<feature type="compositionally biased region" description="Low complexity" evidence="5">
    <location>
        <begin position="102"/>
        <end position="145"/>
    </location>
</feature>
<gene>
    <name evidence="7" type="ORF">CHGG_01531</name>
</gene>
<feature type="compositionally biased region" description="Polar residues" evidence="5">
    <location>
        <begin position="1"/>
        <end position="11"/>
    </location>
</feature>
<feature type="region of interest" description="Disordered" evidence="5">
    <location>
        <begin position="577"/>
        <end position="601"/>
    </location>
</feature>
<dbReference type="GeneID" id="4387940"/>
<evidence type="ECO:0000256" key="1">
    <source>
        <dbReference type="ARBA" id="ARBA00022723"/>
    </source>
</evidence>
<organism evidence="7 8">
    <name type="scientific">Chaetomium globosum (strain ATCC 6205 / CBS 148.51 / DSM 1962 / NBRC 6347 / NRRL 1970)</name>
    <name type="common">Soil fungus</name>
    <dbReference type="NCBI Taxonomy" id="306901"/>
    <lineage>
        <taxon>Eukaryota</taxon>
        <taxon>Fungi</taxon>
        <taxon>Dikarya</taxon>
        <taxon>Ascomycota</taxon>
        <taxon>Pezizomycotina</taxon>
        <taxon>Sordariomycetes</taxon>
        <taxon>Sordariomycetidae</taxon>
        <taxon>Sordariales</taxon>
        <taxon>Chaetomiaceae</taxon>
        <taxon>Chaetomium</taxon>
    </lineage>
</organism>
<dbReference type="Gene3D" id="4.10.240.10">
    <property type="entry name" value="Zn(2)-C6 fungal-type DNA-binding domain"/>
    <property type="match status" value="1"/>
</dbReference>
<feature type="domain" description="Zn(2)-C6 fungal-type" evidence="6">
    <location>
        <begin position="38"/>
        <end position="67"/>
    </location>
</feature>
<dbReference type="Pfam" id="PF00172">
    <property type="entry name" value="Zn_clus"/>
    <property type="match status" value="1"/>
</dbReference>
<dbReference type="VEuPathDB" id="FungiDB:CHGG_01531"/>
<dbReference type="InterPro" id="IPR036864">
    <property type="entry name" value="Zn2-C6_fun-type_DNA-bd_sf"/>
</dbReference>
<name>Q2HE23_CHAGB</name>
<feature type="compositionally biased region" description="Basic and acidic residues" evidence="5">
    <location>
        <begin position="146"/>
        <end position="155"/>
    </location>
</feature>
<dbReference type="GO" id="GO:0008270">
    <property type="term" value="F:zinc ion binding"/>
    <property type="evidence" value="ECO:0007669"/>
    <property type="project" value="InterPro"/>
</dbReference>